<reference evidence="7" key="3">
    <citation type="submission" date="2025-09" db="UniProtKB">
        <authorList>
            <consortium name="Ensembl"/>
        </authorList>
    </citation>
    <scope>IDENTIFICATION</scope>
</reference>
<evidence type="ECO:0000313" key="7">
    <source>
        <dbReference type="Ensembl" id="ENSVURP00010018687.1"/>
    </source>
</evidence>
<dbReference type="OMA" id="IMPSNPH"/>
<evidence type="ECO:0000256" key="1">
    <source>
        <dbReference type="ARBA" id="ARBA00004141"/>
    </source>
</evidence>
<feature type="transmembrane region" description="Helical" evidence="6">
    <location>
        <begin position="50"/>
        <end position="72"/>
    </location>
</feature>
<keyword evidence="8" id="KW-1185">Reference proteome</keyword>
<evidence type="ECO:0000256" key="3">
    <source>
        <dbReference type="ARBA" id="ARBA00022692"/>
    </source>
</evidence>
<dbReference type="Proteomes" id="UP000314987">
    <property type="component" value="Unassembled WGS sequence"/>
</dbReference>
<reference evidence="7" key="2">
    <citation type="submission" date="2025-08" db="UniProtKB">
        <authorList>
            <consortium name="Ensembl"/>
        </authorList>
    </citation>
    <scope>IDENTIFICATION</scope>
</reference>
<keyword evidence="5 6" id="KW-0472">Membrane</keyword>
<name>A0A4X2LCF0_VOMUR</name>
<evidence type="ECO:0008006" key="9">
    <source>
        <dbReference type="Google" id="ProtNLM"/>
    </source>
</evidence>
<dbReference type="GeneTree" id="ENSGT00940000155376"/>
<feature type="transmembrane region" description="Helical" evidence="6">
    <location>
        <begin position="84"/>
        <end position="106"/>
    </location>
</feature>
<evidence type="ECO:0000256" key="6">
    <source>
        <dbReference type="SAM" id="Phobius"/>
    </source>
</evidence>
<dbReference type="OrthoDB" id="10071849at2759"/>
<dbReference type="PANTHER" id="PTHR23320:SF128">
    <property type="entry name" value="MEMBRANE-SPANNING 4-DOMAINS SUBFAMILY A MEMBER 4A"/>
    <property type="match status" value="1"/>
</dbReference>
<dbReference type="Pfam" id="PF04103">
    <property type="entry name" value="CD20"/>
    <property type="match status" value="1"/>
</dbReference>
<evidence type="ECO:0000256" key="2">
    <source>
        <dbReference type="ARBA" id="ARBA00009565"/>
    </source>
</evidence>
<reference evidence="8" key="1">
    <citation type="submission" date="2018-12" db="EMBL/GenBank/DDBJ databases">
        <authorList>
            <person name="Yazar S."/>
        </authorList>
    </citation>
    <scope>NUCLEOTIDE SEQUENCE [LARGE SCALE GENOMIC DNA]</scope>
</reference>
<proteinExistence type="inferred from homology"/>
<dbReference type="PANTHER" id="PTHR23320">
    <property type="entry name" value="MEMBRANE-SPANNING 4-DOMAINS SUBFAMILY A MS4A -RELATED"/>
    <property type="match status" value="1"/>
</dbReference>
<dbReference type="Ensembl" id="ENSVURT00010021243.1">
    <property type="protein sequence ID" value="ENSVURP00010018687.1"/>
    <property type="gene ID" value="ENSVURG00010014216.1"/>
</dbReference>
<sequence>MDSQETPKGMVFSSPHPGSISFSQGPMGTPVQFYKSKAPVQKFLKGEPKVLGAIQIMIALMNFSLGMVFILVSMNSHAVETFLFYTGYVFWGTAFFIISGSLSIAAENRTTNTLIQSSLAMNIVSSVVAGLGIIFLSISLAMFAYSHYYYCRQEGYHDVCVFGHSLLLGINFILLILTILELILSLTISGFGCKASCCGQSGITIFMPPPPYVSEHPAAESCEGGTMLPSPAADTTALPGSHPDSFI</sequence>
<keyword evidence="4 6" id="KW-1133">Transmembrane helix</keyword>
<gene>
    <name evidence="7" type="primary">LOC114042672</name>
</gene>
<accession>A0A4X2LCF0</accession>
<protein>
    <recommendedName>
        <fullName evidence="9">Membrane spanning 4-domains A4A</fullName>
    </recommendedName>
</protein>
<evidence type="ECO:0000256" key="5">
    <source>
        <dbReference type="ARBA" id="ARBA00023136"/>
    </source>
</evidence>
<feature type="transmembrane region" description="Helical" evidence="6">
    <location>
        <begin position="165"/>
        <end position="184"/>
    </location>
</feature>
<evidence type="ECO:0000313" key="8">
    <source>
        <dbReference type="Proteomes" id="UP000314987"/>
    </source>
</evidence>
<comment type="similarity">
    <text evidence="2">Belongs to the MS4A family.</text>
</comment>
<comment type="subcellular location">
    <subcellularLocation>
        <location evidence="1">Membrane</location>
        <topology evidence="1">Multi-pass membrane protein</topology>
    </subcellularLocation>
</comment>
<feature type="transmembrane region" description="Helical" evidence="6">
    <location>
        <begin position="118"/>
        <end position="145"/>
    </location>
</feature>
<keyword evidence="3 6" id="KW-0812">Transmembrane</keyword>
<evidence type="ECO:0000256" key="4">
    <source>
        <dbReference type="ARBA" id="ARBA00022989"/>
    </source>
</evidence>
<dbReference type="GO" id="GO:0005886">
    <property type="term" value="C:plasma membrane"/>
    <property type="evidence" value="ECO:0007669"/>
    <property type="project" value="TreeGrafter"/>
</dbReference>
<dbReference type="InterPro" id="IPR030417">
    <property type="entry name" value="MS4A"/>
</dbReference>
<dbReference type="GeneID" id="114042672"/>
<dbReference type="AlphaFoldDB" id="A0A4X2LCF0"/>
<dbReference type="InterPro" id="IPR007237">
    <property type="entry name" value="CD20-like"/>
</dbReference>
<dbReference type="RefSeq" id="XP_027717158.1">
    <property type="nucleotide sequence ID" value="XM_027861357.1"/>
</dbReference>
<organism evidence="7 8">
    <name type="scientific">Vombatus ursinus</name>
    <name type="common">Common wombat</name>
    <dbReference type="NCBI Taxonomy" id="29139"/>
    <lineage>
        <taxon>Eukaryota</taxon>
        <taxon>Metazoa</taxon>
        <taxon>Chordata</taxon>
        <taxon>Craniata</taxon>
        <taxon>Vertebrata</taxon>
        <taxon>Euteleostomi</taxon>
        <taxon>Mammalia</taxon>
        <taxon>Metatheria</taxon>
        <taxon>Diprotodontia</taxon>
        <taxon>Vombatidae</taxon>
        <taxon>Vombatus</taxon>
    </lineage>
</organism>